<proteinExistence type="predicted"/>
<keyword evidence="1" id="KW-0547">Nucleotide-binding</keyword>
<evidence type="ECO:0000313" key="4">
    <source>
        <dbReference type="EMBL" id="MFC5819504.1"/>
    </source>
</evidence>
<dbReference type="SMART" id="SM00881">
    <property type="entry name" value="CoA_binding"/>
    <property type="match status" value="1"/>
</dbReference>
<gene>
    <name evidence="4" type="ORF">ACFPUY_30765</name>
</gene>
<sequence length="712" mass="71976">MSLWPLFNPASVAVVGASATPGKAGDAMMRSLAGLPGRLHPVNPRGGHIAGLRAYPSVTGIPESVDLAVLVVPPAAVPAALEECGQAGVRAAVICAGGFAESGAAGIELQERVRAIARAHGIRVLGPNTSGFMNPSAGVAANFLPGVSELRPGPAAFVAQSGGVNLALSFLAAAEGLGLRLGVGLGNAVDVGFHHVLDHLADDEGCRVVGLHVEGVTEGRALCEAVDRLSARKPVVALKVGRADVGDFARSHTGALTGDYALTRAALAQAGAVVADDPTELVDAMRALAARRVRPRARPGIGLVTGQAGPGLIIADTLRGSGVSLPELADATTRRLGELLPPLTYQRNPVDTGRPAETFADVVAAVAADPGVAALVIHALDEPGALDPVAAVKAVPDTLPVLYASGGPAPILDTRGQELSALGVPLFRSPDRAARAARALITDATTRHRLSRTAEGSDGAALAADVRPRPSHSPVGGGGGGASGEAADAGDRAPDEYGAKAVLAAAGIRVPEGRACADREQAGRALLELGGPVVVKILDASVTHKSDHGGVRTGVRTQDDLGVALDALDGLAARLRIRPRYLVERQAPPGPELIVGGLRDPAFGPVVLLALGGVGVELAPDPILRLAPLSRADAEEMAGSLPAPLLAGYRGAPPVDVDAVADVLLAAAAILTSRTDIAELDINPLRLTPEGPVALDALIVGGRQSSRKDTDD</sequence>
<dbReference type="InterPro" id="IPR011761">
    <property type="entry name" value="ATP-grasp"/>
</dbReference>
<dbReference type="PANTHER" id="PTHR42793">
    <property type="entry name" value="COA BINDING DOMAIN CONTAINING PROTEIN"/>
    <property type="match status" value="1"/>
</dbReference>
<protein>
    <submittedName>
        <fullName evidence="4">Acetate--CoA ligase family protein</fullName>
    </submittedName>
</protein>
<dbReference type="GO" id="GO:0016874">
    <property type="term" value="F:ligase activity"/>
    <property type="evidence" value="ECO:0007669"/>
    <property type="project" value="UniProtKB-KW"/>
</dbReference>
<keyword evidence="5" id="KW-1185">Reference proteome</keyword>
<evidence type="ECO:0000313" key="5">
    <source>
        <dbReference type="Proteomes" id="UP001596096"/>
    </source>
</evidence>
<comment type="caution">
    <text evidence="4">The sequence shown here is derived from an EMBL/GenBank/DDBJ whole genome shotgun (WGS) entry which is preliminary data.</text>
</comment>
<dbReference type="PANTHER" id="PTHR42793:SF1">
    <property type="entry name" value="PEPTIDYL-LYSINE N-ACETYLTRANSFERASE PATZ"/>
    <property type="match status" value="1"/>
</dbReference>
<keyword evidence="4" id="KW-0436">Ligase</keyword>
<dbReference type="PROSITE" id="PS50975">
    <property type="entry name" value="ATP_GRASP"/>
    <property type="match status" value="1"/>
</dbReference>
<dbReference type="InterPro" id="IPR032875">
    <property type="entry name" value="Succ_CoA_lig_flav_dom"/>
</dbReference>
<dbReference type="RefSeq" id="WP_219545237.1">
    <property type="nucleotide sequence ID" value="NZ_JAHKRN010000014.1"/>
</dbReference>
<evidence type="ECO:0000256" key="1">
    <source>
        <dbReference type="PROSITE-ProRule" id="PRU00409"/>
    </source>
</evidence>
<evidence type="ECO:0000256" key="2">
    <source>
        <dbReference type="SAM" id="MobiDB-lite"/>
    </source>
</evidence>
<keyword evidence="1" id="KW-0067">ATP-binding</keyword>
<feature type="domain" description="ATP-grasp" evidence="3">
    <location>
        <begin position="500"/>
        <end position="536"/>
    </location>
</feature>
<dbReference type="EMBL" id="JBHSNW010000019">
    <property type="protein sequence ID" value="MFC5819504.1"/>
    <property type="molecule type" value="Genomic_DNA"/>
</dbReference>
<dbReference type="Proteomes" id="UP001596096">
    <property type="component" value="Unassembled WGS sequence"/>
</dbReference>
<organism evidence="4 5">
    <name type="scientific">Nonomuraea harbinensis</name>
    <dbReference type="NCBI Taxonomy" id="1286938"/>
    <lineage>
        <taxon>Bacteria</taxon>
        <taxon>Bacillati</taxon>
        <taxon>Actinomycetota</taxon>
        <taxon>Actinomycetes</taxon>
        <taxon>Streptosporangiales</taxon>
        <taxon>Streptosporangiaceae</taxon>
        <taxon>Nonomuraea</taxon>
    </lineage>
</organism>
<name>A0ABW1C1M1_9ACTN</name>
<dbReference type="InterPro" id="IPR003781">
    <property type="entry name" value="CoA-bd"/>
</dbReference>
<feature type="region of interest" description="Disordered" evidence="2">
    <location>
        <begin position="448"/>
        <end position="493"/>
    </location>
</feature>
<dbReference type="Pfam" id="PF13380">
    <property type="entry name" value="CoA_binding_2"/>
    <property type="match status" value="1"/>
</dbReference>
<accession>A0ABW1C1M1</accession>
<reference evidence="5" key="1">
    <citation type="journal article" date="2019" name="Int. J. Syst. Evol. Microbiol.">
        <title>The Global Catalogue of Microorganisms (GCM) 10K type strain sequencing project: providing services to taxonomists for standard genome sequencing and annotation.</title>
        <authorList>
            <consortium name="The Broad Institute Genomics Platform"/>
            <consortium name="The Broad Institute Genome Sequencing Center for Infectious Disease"/>
            <person name="Wu L."/>
            <person name="Ma J."/>
        </authorList>
    </citation>
    <scope>NUCLEOTIDE SEQUENCE [LARGE SCALE GENOMIC DNA]</scope>
    <source>
        <strain evidence="5">CGMCC 4.7106</strain>
    </source>
</reference>
<evidence type="ECO:0000259" key="3">
    <source>
        <dbReference type="PROSITE" id="PS50975"/>
    </source>
</evidence>
<dbReference type="Pfam" id="PF13549">
    <property type="entry name" value="ATP-grasp_5"/>
    <property type="match status" value="1"/>
</dbReference>
<dbReference type="Pfam" id="PF13607">
    <property type="entry name" value="Succ_CoA_lig"/>
    <property type="match status" value="1"/>
</dbReference>